<feature type="non-terminal residue" evidence="1">
    <location>
        <position position="115"/>
    </location>
</feature>
<comment type="caution">
    <text evidence="1">The sequence shown here is derived from an EMBL/GenBank/DDBJ whole genome shotgun (WGS) entry which is preliminary data.</text>
</comment>
<name>A0A9K3D9N0_9EUKA</name>
<keyword evidence="2" id="KW-1185">Reference proteome</keyword>
<gene>
    <name evidence="1" type="ORF">KIPB_015086</name>
</gene>
<evidence type="ECO:0000313" key="1">
    <source>
        <dbReference type="EMBL" id="GIQ91713.1"/>
    </source>
</evidence>
<evidence type="ECO:0000313" key="2">
    <source>
        <dbReference type="Proteomes" id="UP000265618"/>
    </source>
</evidence>
<accession>A0A9K3D9N0</accession>
<dbReference type="EMBL" id="BDIP01008202">
    <property type="protein sequence ID" value="GIQ91713.1"/>
    <property type="molecule type" value="Genomic_DNA"/>
</dbReference>
<protein>
    <submittedName>
        <fullName evidence="1">Uncharacterized protein</fullName>
    </submittedName>
</protein>
<sequence length="115" mass="13003">MTECELEEVFRLVSCALDTLHTNSVPLVLGDVREPSIMVRVLRPEGVYPSDPASVRGRVSAQLVDYGICGTCQERWYDTSYNMELDWPPELVAAAMYRDTALFPLMSPRHDAHML</sequence>
<organism evidence="1 2">
    <name type="scientific">Kipferlia bialata</name>
    <dbReference type="NCBI Taxonomy" id="797122"/>
    <lineage>
        <taxon>Eukaryota</taxon>
        <taxon>Metamonada</taxon>
        <taxon>Carpediemonas-like organisms</taxon>
        <taxon>Kipferlia</taxon>
    </lineage>
</organism>
<dbReference type="Proteomes" id="UP000265618">
    <property type="component" value="Unassembled WGS sequence"/>
</dbReference>
<dbReference type="AlphaFoldDB" id="A0A9K3D9N0"/>
<proteinExistence type="predicted"/>
<reference evidence="1 2" key="1">
    <citation type="journal article" date="2018" name="PLoS ONE">
        <title>The draft genome of Kipferlia bialata reveals reductive genome evolution in fornicate parasites.</title>
        <authorList>
            <person name="Tanifuji G."/>
            <person name="Takabayashi S."/>
            <person name="Kume K."/>
            <person name="Takagi M."/>
            <person name="Nakayama T."/>
            <person name="Kamikawa R."/>
            <person name="Inagaki Y."/>
            <person name="Hashimoto T."/>
        </authorList>
    </citation>
    <scope>NUCLEOTIDE SEQUENCE [LARGE SCALE GENOMIC DNA]</scope>
    <source>
        <strain evidence="1">NY0173</strain>
    </source>
</reference>